<dbReference type="AlphaFoldDB" id="A0AAW1UJC8"/>
<dbReference type="Proteomes" id="UP001431783">
    <property type="component" value="Unassembled WGS sequence"/>
</dbReference>
<gene>
    <name evidence="1" type="ORF">WA026_022239</name>
</gene>
<protein>
    <submittedName>
        <fullName evidence="1">Uncharacterized protein</fullName>
    </submittedName>
</protein>
<evidence type="ECO:0000313" key="2">
    <source>
        <dbReference type="Proteomes" id="UP001431783"/>
    </source>
</evidence>
<name>A0AAW1UJC8_9CUCU</name>
<accession>A0AAW1UJC8</accession>
<keyword evidence="2" id="KW-1185">Reference proteome</keyword>
<reference evidence="1 2" key="1">
    <citation type="submission" date="2023-03" db="EMBL/GenBank/DDBJ databases">
        <title>Genome insight into feeding habits of ladybird beetles.</title>
        <authorList>
            <person name="Li H.-S."/>
            <person name="Huang Y.-H."/>
            <person name="Pang H."/>
        </authorList>
    </citation>
    <scope>NUCLEOTIDE SEQUENCE [LARGE SCALE GENOMIC DNA]</scope>
    <source>
        <strain evidence="1">SYSU_2023b</strain>
        <tissue evidence="1">Whole body</tissue>
    </source>
</reference>
<sequence>MKRCINCVEANTKYNLNYETDHNASSRNCPSHEYLMDIERSEINYGSINGPKAQEIDILKELDVVDKKLNQESVDASSLKVRIDLEKTIKYNTFEYSQHYQKFR</sequence>
<organism evidence="1 2">
    <name type="scientific">Henosepilachna vigintioctopunctata</name>
    <dbReference type="NCBI Taxonomy" id="420089"/>
    <lineage>
        <taxon>Eukaryota</taxon>
        <taxon>Metazoa</taxon>
        <taxon>Ecdysozoa</taxon>
        <taxon>Arthropoda</taxon>
        <taxon>Hexapoda</taxon>
        <taxon>Insecta</taxon>
        <taxon>Pterygota</taxon>
        <taxon>Neoptera</taxon>
        <taxon>Endopterygota</taxon>
        <taxon>Coleoptera</taxon>
        <taxon>Polyphaga</taxon>
        <taxon>Cucujiformia</taxon>
        <taxon>Coccinelloidea</taxon>
        <taxon>Coccinellidae</taxon>
        <taxon>Epilachninae</taxon>
        <taxon>Epilachnini</taxon>
        <taxon>Henosepilachna</taxon>
    </lineage>
</organism>
<dbReference type="EMBL" id="JARQZJ010000078">
    <property type="protein sequence ID" value="KAK9882610.1"/>
    <property type="molecule type" value="Genomic_DNA"/>
</dbReference>
<comment type="caution">
    <text evidence="1">The sequence shown here is derived from an EMBL/GenBank/DDBJ whole genome shotgun (WGS) entry which is preliminary data.</text>
</comment>
<evidence type="ECO:0000313" key="1">
    <source>
        <dbReference type="EMBL" id="KAK9882610.1"/>
    </source>
</evidence>
<proteinExistence type="predicted"/>